<dbReference type="InterPro" id="IPR006139">
    <property type="entry name" value="D-isomer_2_OHA_DH_cat_dom"/>
</dbReference>
<evidence type="ECO:0000313" key="6">
    <source>
        <dbReference type="EMBL" id="HGE75707.1"/>
    </source>
</evidence>
<dbReference type="AlphaFoldDB" id="A0A7V3VT20"/>
<keyword evidence="1 3" id="KW-0560">Oxidoreductase</keyword>
<keyword evidence="2" id="KW-0520">NAD</keyword>
<comment type="similarity">
    <text evidence="3">Belongs to the D-isomer specific 2-hydroxyacid dehydrogenase family.</text>
</comment>
<dbReference type="InterPro" id="IPR006140">
    <property type="entry name" value="D-isomer_DH_NAD-bd"/>
</dbReference>
<dbReference type="Pfam" id="PF02826">
    <property type="entry name" value="2-Hacid_dh_C"/>
    <property type="match status" value="1"/>
</dbReference>
<dbReference type="InterPro" id="IPR036291">
    <property type="entry name" value="NAD(P)-bd_dom_sf"/>
</dbReference>
<evidence type="ECO:0000256" key="2">
    <source>
        <dbReference type="ARBA" id="ARBA00023027"/>
    </source>
</evidence>
<reference evidence="6" key="1">
    <citation type="journal article" date="2020" name="mSystems">
        <title>Genome- and Community-Level Interaction Insights into Carbon Utilization and Element Cycling Functions of Hydrothermarchaeota in Hydrothermal Sediment.</title>
        <authorList>
            <person name="Zhou Z."/>
            <person name="Liu Y."/>
            <person name="Xu W."/>
            <person name="Pan J."/>
            <person name="Luo Z.H."/>
            <person name="Li M."/>
        </authorList>
    </citation>
    <scope>NUCLEOTIDE SEQUENCE [LARGE SCALE GENOMIC DNA]</scope>
    <source>
        <strain evidence="6">SpSt-966</strain>
    </source>
</reference>
<dbReference type="PANTHER" id="PTHR10996">
    <property type="entry name" value="2-HYDROXYACID DEHYDROGENASE-RELATED"/>
    <property type="match status" value="1"/>
</dbReference>
<name>A0A7V3VT20_9BACT</name>
<dbReference type="CDD" id="cd12165">
    <property type="entry name" value="2-Hacid_dh_6"/>
    <property type="match status" value="1"/>
</dbReference>
<dbReference type="GO" id="GO:0016618">
    <property type="term" value="F:hydroxypyruvate reductase [NAD(P)H] activity"/>
    <property type="evidence" value="ECO:0007669"/>
    <property type="project" value="TreeGrafter"/>
</dbReference>
<dbReference type="Gene3D" id="3.40.50.720">
    <property type="entry name" value="NAD(P)-binding Rossmann-like Domain"/>
    <property type="match status" value="2"/>
</dbReference>
<organism evidence="6">
    <name type="scientific">Mesoaciditoga lauensis</name>
    <dbReference type="NCBI Taxonomy" id="1495039"/>
    <lineage>
        <taxon>Bacteria</taxon>
        <taxon>Thermotogati</taxon>
        <taxon>Thermotogota</taxon>
        <taxon>Thermotogae</taxon>
        <taxon>Mesoaciditogales</taxon>
        <taxon>Mesoaciditogaceae</taxon>
        <taxon>Mesoaciditoga</taxon>
    </lineage>
</organism>
<gene>
    <name evidence="6" type="ORF">ENX73_06235</name>
</gene>
<comment type="caution">
    <text evidence="6">The sequence shown here is derived from an EMBL/GenBank/DDBJ whole genome shotgun (WGS) entry which is preliminary data.</text>
</comment>
<dbReference type="GO" id="GO:0030267">
    <property type="term" value="F:glyoxylate reductase (NADPH) activity"/>
    <property type="evidence" value="ECO:0007669"/>
    <property type="project" value="TreeGrafter"/>
</dbReference>
<dbReference type="GO" id="GO:0051287">
    <property type="term" value="F:NAD binding"/>
    <property type="evidence" value="ECO:0007669"/>
    <property type="project" value="InterPro"/>
</dbReference>
<feature type="domain" description="D-isomer specific 2-hydroxyacid dehydrogenase catalytic" evidence="4">
    <location>
        <begin position="17"/>
        <end position="323"/>
    </location>
</feature>
<dbReference type="SUPFAM" id="SSF52283">
    <property type="entry name" value="Formate/glycerate dehydrogenase catalytic domain-like"/>
    <property type="match status" value="1"/>
</dbReference>
<proteinExistence type="inferred from homology"/>
<evidence type="ECO:0000259" key="5">
    <source>
        <dbReference type="Pfam" id="PF02826"/>
    </source>
</evidence>
<dbReference type="EMBL" id="DTPE01000244">
    <property type="protein sequence ID" value="HGE75707.1"/>
    <property type="molecule type" value="Genomic_DNA"/>
</dbReference>
<sequence>MKIIFMNRLEESWIKKVEMLRDEFSNVEFVVPSNLEEARVSLKIADCVVGDRFSPEEILNAKNLKVIFVPWTGVNGLPWAEIKKRNIIVSNNHANAEVVAERALALTLALMGRIVEYHNDLSKGIWHGFSGGDGESAFWKSLRGKNCGLVGTGSIGREIAKLLKAFDCKTIGFKKQKSHEKIDFIDEITFDLDNLVSKSEVIFIALPLTPQTKGIINHDIISKMKGKFIVNISRGDIIDEKALYDGIKDGILAGAAIDTWYRYPSKETPASLPSSYPIHNFKNVVISPHVGSLTLEGVEGMVDATIDNIRSYLKDGKPLNVTNPELMY</sequence>
<dbReference type="SUPFAM" id="SSF51735">
    <property type="entry name" value="NAD(P)-binding Rossmann-fold domains"/>
    <property type="match status" value="1"/>
</dbReference>
<evidence type="ECO:0000259" key="4">
    <source>
        <dbReference type="Pfam" id="PF00389"/>
    </source>
</evidence>
<dbReference type="Pfam" id="PF00389">
    <property type="entry name" value="2-Hacid_dh"/>
    <property type="match status" value="1"/>
</dbReference>
<dbReference type="PANTHER" id="PTHR10996:SF178">
    <property type="entry name" value="2-HYDROXYACID DEHYDROGENASE YGL185C-RELATED"/>
    <property type="match status" value="1"/>
</dbReference>
<dbReference type="GO" id="GO:0005829">
    <property type="term" value="C:cytosol"/>
    <property type="evidence" value="ECO:0007669"/>
    <property type="project" value="TreeGrafter"/>
</dbReference>
<feature type="domain" description="D-isomer specific 2-hydroxyacid dehydrogenase NAD-binding" evidence="5">
    <location>
        <begin position="104"/>
        <end position="291"/>
    </location>
</feature>
<dbReference type="InterPro" id="IPR050223">
    <property type="entry name" value="D-isomer_2-hydroxyacid_DH"/>
</dbReference>
<accession>A0A7V3VT20</accession>
<evidence type="ECO:0000256" key="3">
    <source>
        <dbReference type="RuleBase" id="RU003719"/>
    </source>
</evidence>
<protein>
    <submittedName>
        <fullName evidence="6">Hydroxyacid dehydrogenase</fullName>
    </submittedName>
</protein>
<evidence type="ECO:0000256" key="1">
    <source>
        <dbReference type="ARBA" id="ARBA00023002"/>
    </source>
</evidence>